<proteinExistence type="predicted"/>
<evidence type="ECO:0000313" key="1">
    <source>
        <dbReference type="EMBL" id="EDN97738.1"/>
    </source>
</evidence>
<dbReference type="HOGENOM" id="CLU_2759352_0_0_1"/>
<keyword evidence="2" id="KW-1185">Reference proteome</keyword>
<organism evidence="1 2">
    <name type="scientific">Sclerotinia sclerotiorum (strain ATCC 18683 / 1980 / Ss-1)</name>
    <name type="common">White mold</name>
    <name type="synonym">Whetzelinia sclerotiorum</name>
    <dbReference type="NCBI Taxonomy" id="665079"/>
    <lineage>
        <taxon>Eukaryota</taxon>
        <taxon>Fungi</taxon>
        <taxon>Dikarya</taxon>
        <taxon>Ascomycota</taxon>
        <taxon>Pezizomycotina</taxon>
        <taxon>Leotiomycetes</taxon>
        <taxon>Helotiales</taxon>
        <taxon>Sclerotiniaceae</taxon>
        <taxon>Sclerotinia</taxon>
    </lineage>
</organism>
<accession>A7F4R7</accession>
<dbReference type="GeneID" id="5482515"/>
<dbReference type="RefSeq" id="XP_001586605.1">
    <property type="nucleotide sequence ID" value="XM_001586555.1"/>
</dbReference>
<dbReference type="KEGG" id="ssl:SS1G_12592"/>
<name>A7F4R7_SCLS1</name>
<sequence length="70" mass="7797">MEACKILNLTLFVGFGNSAGVRTDVELNLETGEKQSSPRKSRDNHILTTDVWIIHLIPLGIRNSPALTFF</sequence>
<dbReference type="AlphaFoldDB" id="A7F4R7"/>
<evidence type="ECO:0000313" key="2">
    <source>
        <dbReference type="Proteomes" id="UP000001312"/>
    </source>
</evidence>
<dbReference type="Proteomes" id="UP000001312">
    <property type="component" value="Unassembled WGS sequence"/>
</dbReference>
<dbReference type="EMBL" id="CH476641">
    <property type="protein sequence ID" value="EDN97738.1"/>
    <property type="molecule type" value="Genomic_DNA"/>
</dbReference>
<protein>
    <submittedName>
        <fullName evidence="1">Uncharacterized protein</fullName>
    </submittedName>
</protein>
<gene>
    <name evidence="1" type="ORF">SS1G_12592</name>
</gene>
<reference evidence="2" key="1">
    <citation type="journal article" date="2011" name="PLoS Genet.">
        <title>Genomic analysis of the necrotrophic fungal pathogens Sclerotinia sclerotiorum and Botrytis cinerea.</title>
        <authorList>
            <person name="Amselem J."/>
            <person name="Cuomo C.A."/>
            <person name="van Kan J.A."/>
            <person name="Viaud M."/>
            <person name="Benito E.P."/>
            <person name="Couloux A."/>
            <person name="Coutinho P.M."/>
            <person name="de Vries R.P."/>
            <person name="Dyer P.S."/>
            <person name="Fillinger S."/>
            <person name="Fournier E."/>
            <person name="Gout L."/>
            <person name="Hahn M."/>
            <person name="Kohn L."/>
            <person name="Lapalu N."/>
            <person name="Plummer K.M."/>
            <person name="Pradier J.M."/>
            <person name="Quevillon E."/>
            <person name="Sharon A."/>
            <person name="Simon A."/>
            <person name="ten Have A."/>
            <person name="Tudzynski B."/>
            <person name="Tudzynski P."/>
            <person name="Wincker P."/>
            <person name="Andrew M."/>
            <person name="Anthouard V."/>
            <person name="Beever R.E."/>
            <person name="Beffa R."/>
            <person name="Benoit I."/>
            <person name="Bouzid O."/>
            <person name="Brault B."/>
            <person name="Chen Z."/>
            <person name="Choquer M."/>
            <person name="Collemare J."/>
            <person name="Cotton P."/>
            <person name="Danchin E.G."/>
            <person name="Da Silva C."/>
            <person name="Gautier A."/>
            <person name="Giraud C."/>
            <person name="Giraud T."/>
            <person name="Gonzalez C."/>
            <person name="Grossetete S."/>
            <person name="Guldener U."/>
            <person name="Henrissat B."/>
            <person name="Howlett B.J."/>
            <person name="Kodira C."/>
            <person name="Kretschmer M."/>
            <person name="Lappartient A."/>
            <person name="Leroch M."/>
            <person name="Levis C."/>
            <person name="Mauceli E."/>
            <person name="Neuveglise C."/>
            <person name="Oeser B."/>
            <person name="Pearson M."/>
            <person name="Poulain J."/>
            <person name="Poussereau N."/>
            <person name="Quesneville H."/>
            <person name="Rascle C."/>
            <person name="Schumacher J."/>
            <person name="Segurens B."/>
            <person name="Sexton A."/>
            <person name="Silva E."/>
            <person name="Sirven C."/>
            <person name="Soanes D.M."/>
            <person name="Talbot N.J."/>
            <person name="Templeton M."/>
            <person name="Yandava C."/>
            <person name="Yarden O."/>
            <person name="Zeng Q."/>
            <person name="Rollins J.A."/>
            <person name="Lebrun M.H."/>
            <person name="Dickman M."/>
        </authorList>
    </citation>
    <scope>NUCLEOTIDE SEQUENCE [LARGE SCALE GENOMIC DNA]</scope>
    <source>
        <strain evidence="2">ATCC 18683 / 1980 / Ss-1</strain>
    </source>
</reference>
<dbReference type="InParanoid" id="A7F4R7"/>